<dbReference type="EMBL" id="CADCXW020000178">
    <property type="protein sequence ID" value="CAD1565416.1"/>
    <property type="molecule type" value="Genomic_DNA"/>
</dbReference>
<dbReference type="AlphaFoldDB" id="A0A6V7KRG6"/>
<proteinExistence type="predicted"/>
<organism evidence="1">
    <name type="scientific">Bracon brevicornis</name>
    <dbReference type="NCBI Taxonomy" id="1563983"/>
    <lineage>
        <taxon>Eukaryota</taxon>
        <taxon>Metazoa</taxon>
        <taxon>Ecdysozoa</taxon>
        <taxon>Arthropoda</taxon>
        <taxon>Hexapoda</taxon>
        <taxon>Insecta</taxon>
        <taxon>Pterygota</taxon>
        <taxon>Neoptera</taxon>
        <taxon>Endopterygota</taxon>
        <taxon>Hymenoptera</taxon>
        <taxon>Apocrita</taxon>
        <taxon>Ichneumonoidea</taxon>
        <taxon>Braconidae</taxon>
        <taxon>Braconinae</taxon>
        <taxon>Bracon</taxon>
    </lineage>
</organism>
<reference evidence="1" key="1">
    <citation type="submission" date="2020-07" db="EMBL/GenBank/DDBJ databases">
        <authorList>
            <person name="Ferguson B K."/>
        </authorList>
    </citation>
    <scope>NUCLEOTIDE SEQUENCE</scope>
    <source>
        <strain evidence="1">L06</strain>
    </source>
</reference>
<gene>
    <name evidence="1" type="ORF">BBRV_LOCUS83817</name>
</gene>
<protein>
    <submittedName>
        <fullName evidence="1">Uncharacterized protein</fullName>
    </submittedName>
</protein>
<accession>A0A6V7KRG6</accession>
<evidence type="ECO:0000313" key="1">
    <source>
        <dbReference type="EMBL" id="CAD1565416.1"/>
    </source>
</evidence>
<sequence length="76" mass="9181">MAEMKSAAREFAQLLRYLGRSANAAKFWRGRKRYVHAAMMVYTFRAPFRLQENLRQRQAFNERQEFYARLRASRGF</sequence>
<name>A0A6V7KRG6_9HYME</name>